<keyword evidence="6" id="KW-0812">Transmembrane</keyword>
<feature type="binding site" evidence="4">
    <location>
        <position position="425"/>
    </location>
    <ligand>
        <name>Zn(2+)</name>
        <dbReference type="ChEBI" id="CHEBI:29105"/>
        <note>catalytic</note>
    </ligand>
</feature>
<feature type="compositionally biased region" description="Polar residues" evidence="5">
    <location>
        <begin position="1250"/>
        <end position="1262"/>
    </location>
</feature>
<dbReference type="GO" id="GO:0004222">
    <property type="term" value="F:metalloendopeptidase activity"/>
    <property type="evidence" value="ECO:0007669"/>
    <property type="project" value="InterPro"/>
</dbReference>
<feature type="binding site" evidence="4">
    <location>
        <position position="429"/>
    </location>
    <ligand>
        <name>Zn(2+)</name>
        <dbReference type="ChEBI" id="CHEBI:29105"/>
        <note>catalytic</note>
    </ligand>
</feature>
<dbReference type="SMART" id="SM00050">
    <property type="entry name" value="DISIN"/>
    <property type="match status" value="1"/>
</dbReference>
<feature type="compositionally biased region" description="Basic and acidic residues" evidence="5">
    <location>
        <begin position="1067"/>
        <end position="1079"/>
    </location>
</feature>
<keyword evidence="6" id="KW-1133">Transmembrane helix</keyword>
<evidence type="ECO:0000256" key="2">
    <source>
        <dbReference type="ARBA" id="ARBA00012332"/>
    </source>
</evidence>
<dbReference type="InterPro" id="IPR001762">
    <property type="entry name" value="Disintegrin_dom"/>
</dbReference>
<evidence type="ECO:0000313" key="9">
    <source>
        <dbReference type="EMBL" id="CAH0109225.1"/>
    </source>
</evidence>
<feature type="domain" description="Peptidase M12B" evidence="8">
    <location>
        <begin position="262"/>
        <end position="482"/>
    </location>
</feature>
<protein>
    <recommendedName>
        <fullName evidence="2">ADAM10 endopeptidase</fullName>
        <ecNumber evidence="2">3.4.24.81</ecNumber>
    </recommendedName>
</protein>
<evidence type="ECO:0000256" key="1">
    <source>
        <dbReference type="ARBA" id="ARBA00001809"/>
    </source>
</evidence>
<comment type="caution">
    <text evidence="9">The sequence shown here is derived from an EMBL/GenBank/DDBJ whole genome shotgun (WGS) entry which is preliminary data.</text>
</comment>
<dbReference type="PROSITE" id="PS50215">
    <property type="entry name" value="ADAM_MEPRO"/>
    <property type="match status" value="1"/>
</dbReference>
<dbReference type="Gene3D" id="3.40.390.10">
    <property type="entry name" value="Collagenase (Catalytic Domain)"/>
    <property type="match status" value="1"/>
</dbReference>
<keyword evidence="10" id="KW-1185">Reference proteome</keyword>
<evidence type="ECO:0000259" key="8">
    <source>
        <dbReference type="PROSITE" id="PS50215"/>
    </source>
</evidence>
<evidence type="ECO:0000256" key="6">
    <source>
        <dbReference type="SAM" id="Phobius"/>
    </source>
</evidence>
<dbReference type="Proteomes" id="UP000789390">
    <property type="component" value="Unassembled WGS sequence"/>
</dbReference>
<keyword evidence="4" id="KW-0479">Metal-binding</keyword>
<evidence type="ECO:0000256" key="3">
    <source>
        <dbReference type="ARBA" id="ARBA00022685"/>
    </source>
</evidence>
<keyword evidence="3" id="KW-0165">Cleavage on pair of basic residues</keyword>
<name>A0A8J2WRY0_9CRUS</name>
<dbReference type="PANTHER" id="PTHR45702">
    <property type="entry name" value="ADAM10/ADAM17 METALLOPEPTIDASE FAMILY MEMBER"/>
    <property type="match status" value="1"/>
</dbReference>
<feature type="region of interest" description="Disordered" evidence="5">
    <location>
        <begin position="1250"/>
        <end position="1269"/>
    </location>
</feature>
<dbReference type="Pfam" id="PF00200">
    <property type="entry name" value="Disintegrin"/>
    <property type="match status" value="1"/>
</dbReference>
<feature type="region of interest" description="Disordered" evidence="5">
    <location>
        <begin position="817"/>
        <end position="1045"/>
    </location>
</feature>
<evidence type="ECO:0000256" key="4">
    <source>
        <dbReference type="PROSITE-ProRule" id="PRU00276"/>
    </source>
</evidence>
<dbReference type="EC" id="3.4.24.81" evidence="2"/>
<comment type="catalytic activity">
    <reaction evidence="1">
        <text>Endopeptidase of broad specificity.</text>
        <dbReference type="EC" id="3.4.24.81"/>
    </reaction>
</comment>
<feature type="compositionally biased region" description="Polar residues" evidence="5">
    <location>
        <begin position="876"/>
        <end position="897"/>
    </location>
</feature>
<dbReference type="Pfam" id="PF21299">
    <property type="entry name" value="ADAM10_Cys-rich"/>
    <property type="match status" value="1"/>
</dbReference>
<dbReference type="InterPro" id="IPR001590">
    <property type="entry name" value="Peptidase_M12B"/>
</dbReference>
<dbReference type="Gene3D" id="4.10.70.10">
    <property type="entry name" value="Disintegrin domain"/>
    <property type="match status" value="1"/>
</dbReference>
<dbReference type="SUPFAM" id="SSF57552">
    <property type="entry name" value="Blood coagulation inhibitor (disintegrin)"/>
    <property type="match status" value="1"/>
</dbReference>
<dbReference type="PROSITE" id="PS50214">
    <property type="entry name" value="DISINTEGRIN_2"/>
    <property type="match status" value="1"/>
</dbReference>
<dbReference type="PANTHER" id="PTHR45702:SF3">
    <property type="entry name" value="KUZBANIAN-LIKE, ISOFORM A"/>
    <property type="match status" value="1"/>
</dbReference>
<feature type="compositionally biased region" description="Low complexity" evidence="5">
    <location>
        <begin position="1018"/>
        <end position="1045"/>
    </location>
</feature>
<accession>A0A8J2WRY0</accession>
<dbReference type="InterPro" id="IPR051489">
    <property type="entry name" value="ADAM_Metalloproteinase"/>
</dbReference>
<feature type="binding site" evidence="4">
    <location>
        <position position="435"/>
    </location>
    <ligand>
        <name>Zn(2+)</name>
        <dbReference type="ChEBI" id="CHEBI:29105"/>
        <note>catalytic</note>
    </ligand>
</feature>
<dbReference type="InterPro" id="IPR036436">
    <property type="entry name" value="Disintegrin_dom_sf"/>
</dbReference>
<sequence length="1295" mass="143550">MISLDILNHFSTTITMSGCSTVDLKEKANPRLYTYSLMLITGQADNNAQQPHDFVIVISFSDRLFKIRLRRSADVFADDVVLETSKGSIAFDMDKVYQGELEDDDHSTVSAVLTSSGILDATVSTASETYYVEPASRYFDASQNISFPAVIYKASDVLHPDPHEEHGSSCASHQLYLKQFEHFHCHREEDGAATRSETNRNSSDAPAVIRSCQEKDNNNKHSVPLEGIEPNQLIDQTLYSGWNRRHQEKKKKRRSTIDHRKTTCMLYLQADHLFYGKMGSEEACIETMTRHVQRVNSIYKNVDFDGDGQGDDINFMIKRIKVHTEQALNEASYRFPGNYGVEKFLELFSEEDYNAFCLAYMFTYRDFEGGTLGLAWTGDLKNAGGVCEKNGHYRGSLKSLNTGIVTLLNYGKHVPPAVSHVTLAHEIGHNFGSPHDPENNRDCTPGGEDGNYIMFARATSGDKRNNNKFSPCSLKSINGVLSAKARNEQGCFKEPQSAICGNGVVEAGEECDCGWEEDCQEKCCFPMRSIQLPGERPCTLRPSTTCSPSQGPCCTESCQLRYGVKCRDDNGCRDSAFCDGSGPKCPPSNNKANKTVCNEEFVCFMGECTGSICIAYGLQSCQCLQGPSDPPTKACELCCKLPGDDQPCLSSFEWNTPPYDVPSAHAKAGTPCNNYNGYCDVFQRCREVDPSGPLATLRRLLLSDESIASLKKWIEDHWYGVLFIAVGFITIIAVVARVFGKRVERKKRQRSQQRASRTTNGVTTAAAAAATAAAVDENQGQHIVHPVAVRSAIPLKRKVREKEKRAGRKAYSTASALAVFRKARKPTRGSQDPRTRRSGVVNTKDKVRSWLERENPTRETIDSDNESHFPEEEINSAVNQTRRTSKSSTSLNQQTPERNQQQSSNRRSSSSEFLSLSPPTLDMNSPVKKMMRSISENPRHLETPIATGATNGGRHHFSRSISHGHEPDFSRLSRKTESHSHLLSKSELDLEPLGDSSVKPIEPQQQATVTHPPVQKRIPNPSSKIPKSSTEGQLKTSKTSSSSKTKTFSSFEFLNLITGNKNSNPADKSRTARGSHADGDTSSVKIRKKIGLGPVKVVLKWHGAGRASRVKAPAQTTAAVTKSKADGEKRNNNKNNNKKKRVIVYKNGNPTANGASAFPAERKQSSMEPKPLTSSSNQSKMNDNEIVKDVGSVSSTKDVINITANPIPELSAEQPTRPSAEAIFRSRRYSMQERLSQPPPLVRRVSEIHTSTSGYQQQPQHHNNSRRNRHSWTVGVLPEFPLNPEEISIDIEHDC</sequence>
<evidence type="ECO:0000259" key="7">
    <source>
        <dbReference type="PROSITE" id="PS50214"/>
    </source>
</evidence>
<dbReference type="Pfam" id="PF13574">
    <property type="entry name" value="Reprolysin_2"/>
    <property type="match status" value="1"/>
</dbReference>
<feature type="region of interest" description="Disordered" evidence="5">
    <location>
        <begin position="1108"/>
        <end position="1183"/>
    </location>
</feature>
<reference evidence="9" key="1">
    <citation type="submission" date="2021-11" db="EMBL/GenBank/DDBJ databases">
        <authorList>
            <person name="Schell T."/>
        </authorList>
    </citation>
    <scope>NUCLEOTIDE SEQUENCE</scope>
    <source>
        <strain evidence="9">M5</strain>
    </source>
</reference>
<dbReference type="InterPro" id="IPR024079">
    <property type="entry name" value="MetalloPept_cat_dom_sf"/>
</dbReference>
<dbReference type="EMBL" id="CAKKLH010000292">
    <property type="protein sequence ID" value="CAH0109225.1"/>
    <property type="molecule type" value="Genomic_DNA"/>
</dbReference>
<dbReference type="InterPro" id="IPR049038">
    <property type="entry name" value="ADAM10_Cys-rich"/>
</dbReference>
<dbReference type="GO" id="GO:0046872">
    <property type="term" value="F:metal ion binding"/>
    <property type="evidence" value="ECO:0007669"/>
    <property type="project" value="UniProtKB-KW"/>
</dbReference>
<evidence type="ECO:0000256" key="5">
    <source>
        <dbReference type="SAM" id="MobiDB-lite"/>
    </source>
</evidence>
<feature type="region of interest" description="Disordered" evidence="5">
    <location>
        <begin position="1058"/>
        <end position="1085"/>
    </location>
</feature>
<keyword evidence="6" id="KW-0472">Membrane</keyword>
<evidence type="ECO:0000313" key="10">
    <source>
        <dbReference type="Proteomes" id="UP000789390"/>
    </source>
</evidence>
<comment type="caution">
    <text evidence="4">Lacks conserved residue(s) required for the propagation of feature annotation.</text>
</comment>
<dbReference type="GO" id="GO:0005886">
    <property type="term" value="C:plasma membrane"/>
    <property type="evidence" value="ECO:0007669"/>
    <property type="project" value="TreeGrafter"/>
</dbReference>
<feature type="compositionally biased region" description="Basic and acidic residues" evidence="5">
    <location>
        <begin position="843"/>
        <end position="871"/>
    </location>
</feature>
<gene>
    <name evidence="9" type="ORF">DGAL_LOCUS12697</name>
</gene>
<feature type="compositionally biased region" description="Low complexity" evidence="5">
    <location>
        <begin position="898"/>
        <end position="911"/>
    </location>
</feature>
<feature type="active site" evidence="4">
    <location>
        <position position="426"/>
    </location>
</feature>
<dbReference type="GO" id="GO:0006509">
    <property type="term" value="P:membrane protein ectodomain proteolysis"/>
    <property type="evidence" value="ECO:0007669"/>
    <property type="project" value="TreeGrafter"/>
</dbReference>
<keyword evidence="4" id="KW-0862">Zinc</keyword>
<dbReference type="OrthoDB" id="2149267at2759"/>
<dbReference type="GO" id="GO:0007219">
    <property type="term" value="P:Notch signaling pathway"/>
    <property type="evidence" value="ECO:0007669"/>
    <property type="project" value="TreeGrafter"/>
</dbReference>
<proteinExistence type="predicted"/>
<feature type="compositionally biased region" description="Polar residues" evidence="5">
    <location>
        <begin position="1172"/>
        <end position="1181"/>
    </location>
</feature>
<organism evidence="9 10">
    <name type="scientific">Daphnia galeata</name>
    <dbReference type="NCBI Taxonomy" id="27404"/>
    <lineage>
        <taxon>Eukaryota</taxon>
        <taxon>Metazoa</taxon>
        <taxon>Ecdysozoa</taxon>
        <taxon>Arthropoda</taxon>
        <taxon>Crustacea</taxon>
        <taxon>Branchiopoda</taxon>
        <taxon>Diplostraca</taxon>
        <taxon>Cladocera</taxon>
        <taxon>Anomopoda</taxon>
        <taxon>Daphniidae</taxon>
        <taxon>Daphnia</taxon>
    </lineage>
</organism>
<feature type="compositionally biased region" description="Basic and acidic residues" evidence="5">
    <location>
        <begin position="963"/>
        <end position="988"/>
    </location>
</feature>
<feature type="transmembrane region" description="Helical" evidence="6">
    <location>
        <begin position="718"/>
        <end position="740"/>
    </location>
</feature>
<feature type="domain" description="Disintegrin" evidence="7">
    <location>
        <begin position="497"/>
        <end position="593"/>
    </location>
</feature>
<dbReference type="SUPFAM" id="SSF55486">
    <property type="entry name" value="Metalloproteases ('zincins'), catalytic domain"/>
    <property type="match status" value="1"/>
</dbReference>